<evidence type="ECO:0000256" key="1">
    <source>
        <dbReference type="ARBA" id="ARBA00004370"/>
    </source>
</evidence>
<evidence type="ECO:0000256" key="3">
    <source>
        <dbReference type="ARBA" id="ARBA00022692"/>
    </source>
</evidence>
<dbReference type="InterPro" id="IPR058808">
    <property type="entry name" value="GAIN_ADGRA2/3"/>
</dbReference>
<keyword evidence="4" id="KW-1133">Transmembrane helix</keyword>
<protein>
    <recommendedName>
        <fullName evidence="9">GAIN-B domain-containing protein</fullName>
    </recommendedName>
</protein>
<evidence type="ECO:0000256" key="5">
    <source>
        <dbReference type="ARBA" id="ARBA00023136"/>
    </source>
</evidence>
<dbReference type="InterPro" id="IPR000203">
    <property type="entry name" value="GPS"/>
</dbReference>
<evidence type="ECO:0000256" key="8">
    <source>
        <dbReference type="SAM" id="MobiDB-lite"/>
    </source>
</evidence>
<accession>A0A0P7USG3</accession>
<evidence type="ECO:0000313" key="11">
    <source>
        <dbReference type="Proteomes" id="UP000034805"/>
    </source>
</evidence>
<dbReference type="Pfam" id="PF01825">
    <property type="entry name" value="GPS"/>
    <property type="match status" value="1"/>
</dbReference>
<dbReference type="InterPro" id="IPR057244">
    <property type="entry name" value="GAIN_B"/>
</dbReference>
<name>A0A0P7USG3_SCLFO</name>
<keyword evidence="5" id="KW-0472">Membrane</keyword>
<sequence>MAINATNAQTLAQQLSSFTSRASDFTDMMDVIFVTHIMEKLMRYVDRIQDLGDYVSDIASNMMQVEEHVLWMAQSEARACTRMVQCVERIADLALTSHTQAISKVSPNIALKAFTIKPSSFTGLSCTAVQRATPTPEGGKLSQGGAPGSMERRGESLLHLKCNTANLSRPLEGLHGKLSEASRTETLHCTPFVEAAAILSAVEMYQWLLQPPLYMSLMDGNGAVSRLCQQRFIARSFTHTINALLLISFNMAYQDTFPASEWASPNSCLGWLDRSPEKVMEIRQNGVCYVALREDGSVVPSLIPNTVAVASIQLPLPAALSPPALQSVDNSTCKLQFIVFRNGKLFPCTGNSSNLADDGKRRSVSTPVAFTKLDGCRLGSLSQSITIALRHFALGVDPAAAHWDFDLLDGHGGWRAESCHITGSARDATTIQCTRHSNFAVLMSVLFWMDGTDRMRIDSGLGRASSLLERPETRWIFTERLDMPDWEV</sequence>
<gene>
    <name evidence="10" type="ORF">Z043_108620</name>
</gene>
<dbReference type="GO" id="GO:0007166">
    <property type="term" value="P:cell surface receptor signaling pathway"/>
    <property type="evidence" value="ECO:0007669"/>
    <property type="project" value="TreeGrafter"/>
</dbReference>
<dbReference type="PANTHER" id="PTHR45930">
    <property type="entry name" value="G-PROTEIN COUPLED RECEPTOR 124-LIKE PROTEIN"/>
    <property type="match status" value="1"/>
</dbReference>
<comment type="caution">
    <text evidence="10">The sequence shown here is derived from an EMBL/GenBank/DDBJ whole genome shotgun (WGS) entry which is preliminary data.</text>
</comment>
<evidence type="ECO:0000256" key="6">
    <source>
        <dbReference type="ARBA" id="ARBA00023157"/>
    </source>
</evidence>
<keyword evidence="6" id="KW-1015">Disulfide bond</keyword>
<dbReference type="GO" id="GO:0098978">
    <property type="term" value="C:glutamatergic synapse"/>
    <property type="evidence" value="ECO:0007669"/>
    <property type="project" value="TreeGrafter"/>
</dbReference>
<dbReference type="InterPro" id="IPR051963">
    <property type="entry name" value="Adhesion_GPCR_A"/>
</dbReference>
<evidence type="ECO:0000313" key="10">
    <source>
        <dbReference type="EMBL" id="KPP72384.1"/>
    </source>
</evidence>
<feature type="region of interest" description="Disordered" evidence="8">
    <location>
        <begin position="131"/>
        <end position="151"/>
    </location>
</feature>
<dbReference type="GO" id="GO:0005886">
    <property type="term" value="C:plasma membrane"/>
    <property type="evidence" value="ECO:0007669"/>
    <property type="project" value="TreeGrafter"/>
</dbReference>
<dbReference type="GO" id="GO:0014069">
    <property type="term" value="C:postsynaptic density"/>
    <property type="evidence" value="ECO:0007669"/>
    <property type="project" value="TreeGrafter"/>
</dbReference>
<proteinExistence type="inferred from homology"/>
<keyword evidence="3" id="KW-0812">Transmembrane</keyword>
<dbReference type="AlphaFoldDB" id="A0A0P7USG3"/>
<comment type="similarity">
    <text evidence="2">Belongs to the G-protein coupled receptor 2 family. Adhesion G-protein coupled receptor (ADGR) subfamily.</text>
</comment>
<feature type="domain" description="GAIN-B" evidence="9">
    <location>
        <begin position="288"/>
        <end position="449"/>
    </location>
</feature>
<comment type="subcellular location">
    <subcellularLocation>
        <location evidence="1">Membrane</location>
    </subcellularLocation>
</comment>
<keyword evidence="7" id="KW-0675">Receptor</keyword>
<dbReference type="InterPro" id="IPR046338">
    <property type="entry name" value="GAIN_dom_sf"/>
</dbReference>
<dbReference type="Proteomes" id="UP000034805">
    <property type="component" value="Unassembled WGS sequence"/>
</dbReference>
<dbReference type="Gene3D" id="2.60.220.50">
    <property type="match status" value="1"/>
</dbReference>
<reference evidence="10 11" key="1">
    <citation type="submission" date="2015-08" db="EMBL/GenBank/DDBJ databases">
        <title>The genome of the Asian arowana (Scleropages formosus).</title>
        <authorList>
            <person name="Tan M.H."/>
            <person name="Gan H.M."/>
            <person name="Croft L.J."/>
            <person name="Austin C.M."/>
        </authorList>
    </citation>
    <scope>NUCLEOTIDE SEQUENCE [LARGE SCALE GENOMIC DNA]</scope>
    <source>
        <strain evidence="10">Aro1</strain>
    </source>
</reference>
<evidence type="ECO:0000256" key="4">
    <source>
        <dbReference type="ARBA" id="ARBA00022989"/>
    </source>
</evidence>
<dbReference type="PROSITE" id="PS50221">
    <property type="entry name" value="GAIN_B"/>
    <property type="match status" value="1"/>
</dbReference>
<evidence type="ECO:0000256" key="2">
    <source>
        <dbReference type="ARBA" id="ARBA00007343"/>
    </source>
</evidence>
<dbReference type="PANTHER" id="PTHR45930:SF3">
    <property type="entry name" value="ADHESION G PROTEIN-COUPLED RECEPTOR A1"/>
    <property type="match status" value="1"/>
</dbReference>
<evidence type="ECO:0000256" key="7">
    <source>
        <dbReference type="ARBA" id="ARBA00023170"/>
    </source>
</evidence>
<evidence type="ECO:0000259" key="9">
    <source>
        <dbReference type="PROSITE" id="PS50221"/>
    </source>
</evidence>
<dbReference type="Pfam" id="PF26588">
    <property type="entry name" value="GAIN_ADGRA3"/>
    <property type="match status" value="1"/>
</dbReference>
<organism evidence="10 11">
    <name type="scientific">Scleropages formosus</name>
    <name type="common">Asian bonytongue</name>
    <name type="synonym">Osteoglossum formosum</name>
    <dbReference type="NCBI Taxonomy" id="113540"/>
    <lineage>
        <taxon>Eukaryota</taxon>
        <taxon>Metazoa</taxon>
        <taxon>Chordata</taxon>
        <taxon>Craniata</taxon>
        <taxon>Vertebrata</taxon>
        <taxon>Euteleostomi</taxon>
        <taxon>Actinopterygii</taxon>
        <taxon>Neopterygii</taxon>
        <taxon>Teleostei</taxon>
        <taxon>Osteoglossocephala</taxon>
        <taxon>Osteoglossomorpha</taxon>
        <taxon>Osteoglossiformes</taxon>
        <taxon>Osteoglossidae</taxon>
        <taxon>Scleropages</taxon>
    </lineage>
</organism>
<dbReference type="EMBL" id="JARO02002560">
    <property type="protein sequence ID" value="KPP72384.1"/>
    <property type="molecule type" value="Genomic_DNA"/>
</dbReference>